<feature type="domain" description="N-acetyltransferase" evidence="1">
    <location>
        <begin position="12"/>
        <end position="165"/>
    </location>
</feature>
<organism evidence="2 3">
    <name type="scientific">Roseovarius phycicola</name>
    <dbReference type="NCBI Taxonomy" id="3080976"/>
    <lineage>
        <taxon>Bacteria</taxon>
        <taxon>Pseudomonadati</taxon>
        <taxon>Pseudomonadota</taxon>
        <taxon>Alphaproteobacteria</taxon>
        <taxon>Rhodobacterales</taxon>
        <taxon>Roseobacteraceae</taxon>
        <taxon>Roseovarius</taxon>
    </lineage>
</organism>
<dbReference type="InterPro" id="IPR051531">
    <property type="entry name" value="N-acetyltransferase"/>
</dbReference>
<dbReference type="EMBL" id="CP146069">
    <property type="protein sequence ID" value="WWR47242.1"/>
    <property type="molecule type" value="Genomic_DNA"/>
</dbReference>
<dbReference type="PANTHER" id="PTHR43792:SF1">
    <property type="entry name" value="N-ACETYLTRANSFERASE DOMAIN-CONTAINING PROTEIN"/>
    <property type="match status" value="1"/>
</dbReference>
<keyword evidence="3" id="KW-1185">Reference proteome</keyword>
<dbReference type="SUPFAM" id="SSF55729">
    <property type="entry name" value="Acyl-CoA N-acyltransferases (Nat)"/>
    <property type="match status" value="1"/>
</dbReference>
<evidence type="ECO:0000313" key="3">
    <source>
        <dbReference type="Proteomes" id="UP001364156"/>
    </source>
</evidence>
<dbReference type="PROSITE" id="PS51186">
    <property type="entry name" value="GNAT"/>
    <property type="match status" value="1"/>
</dbReference>
<gene>
    <name evidence="2" type="ORF">RZ517_03380</name>
</gene>
<dbReference type="Pfam" id="PF13302">
    <property type="entry name" value="Acetyltransf_3"/>
    <property type="match status" value="1"/>
</dbReference>
<accession>A0ABZ2HIX0</accession>
<protein>
    <submittedName>
        <fullName evidence="2">GNAT family N-acetyltransferase</fullName>
    </submittedName>
</protein>
<dbReference type="Gene3D" id="3.40.630.30">
    <property type="match status" value="1"/>
</dbReference>
<proteinExistence type="predicted"/>
<evidence type="ECO:0000259" key="1">
    <source>
        <dbReference type="PROSITE" id="PS51186"/>
    </source>
</evidence>
<dbReference type="InterPro" id="IPR016181">
    <property type="entry name" value="Acyl_CoA_acyltransferase"/>
</dbReference>
<evidence type="ECO:0000313" key="2">
    <source>
        <dbReference type="EMBL" id="WWR47242.1"/>
    </source>
</evidence>
<reference evidence="2 3" key="1">
    <citation type="submission" date="2023-10" db="EMBL/GenBank/DDBJ databases">
        <title>Roseovarius strain S88 nov., isolated from a marine algae.</title>
        <authorList>
            <person name="Lee M.W."/>
            <person name="Lee J.K."/>
            <person name="Kim J.M."/>
            <person name="Choi D.G."/>
            <person name="Baek J.H."/>
            <person name="Bayburt H."/>
            <person name="Jung J.J."/>
            <person name="Han D.M."/>
            <person name="Jeon C.O."/>
        </authorList>
    </citation>
    <scope>NUCLEOTIDE SEQUENCE [LARGE SCALE GENOMIC DNA]</scope>
    <source>
        <strain evidence="2 3">S88</strain>
    </source>
</reference>
<dbReference type="Proteomes" id="UP001364156">
    <property type="component" value="Chromosome"/>
</dbReference>
<name>A0ABZ2HIX0_9RHOB</name>
<dbReference type="InterPro" id="IPR000182">
    <property type="entry name" value="GNAT_dom"/>
</dbReference>
<dbReference type="PANTHER" id="PTHR43792">
    <property type="entry name" value="GNAT FAMILY, PUTATIVE (AFU_ORTHOLOGUE AFUA_3G00765)-RELATED-RELATED"/>
    <property type="match status" value="1"/>
</dbReference>
<dbReference type="RefSeq" id="WP_338550071.1">
    <property type="nucleotide sequence ID" value="NZ_CP146069.1"/>
</dbReference>
<sequence>MTDVPELTTERLVLRGPVGDDFAIFAAFYASDAARYIGGPLGIADAWRLFAADVGHWSLKGFGWWTVIEDDTVVGSVGLHHPAHHDDIEIGWNTYSGAEGRGIATEAATAALNWAASVLKPERLVSYIAESNLASMKLAERLGATLQPGRASHAADNLIYLHDLSRYAK</sequence>